<evidence type="ECO:0000313" key="3">
    <source>
        <dbReference type="Proteomes" id="UP001163046"/>
    </source>
</evidence>
<dbReference type="PROSITE" id="PS50304">
    <property type="entry name" value="TUDOR"/>
    <property type="match status" value="1"/>
</dbReference>
<comment type="caution">
    <text evidence="2">The sequence shown here is derived from an EMBL/GenBank/DDBJ whole genome shotgun (WGS) entry which is preliminary data.</text>
</comment>
<dbReference type="SMART" id="SM00333">
    <property type="entry name" value="TUDOR"/>
    <property type="match status" value="1"/>
</dbReference>
<proteinExistence type="predicted"/>
<dbReference type="EMBL" id="MU826826">
    <property type="protein sequence ID" value="KAJ7375037.1"/>
    <property type="molecule type" value="Genomic_DNA"/>
</dbReference>
<dbReference type="Gene3D" id="2.40.50.90">
    <property type="match status" value="1"/>
</dbReference>
<protein>
    <submittedName>
        <fullName evidence="2">Protein kinase A regulatory subunit binding</fullName>
    </submittedName>
</protein>
<dbReference type="InterPro" id="IPR047367">
    <property type="entry name" value="Tudor_AKAP1"/>
</dbReference>
<evidence type="ECO:0000313" key="2">
    <source>
        <dbReference type="EMBL" id="KAJ7375037.1"/>
    </source>
</evidence>
<organism evidence="2 3">
    <name type="scientific">Desmophyllum pertusum</name>
    <dbReference type="NCBI Taxonomy" id="174260"/>
    <lineage>
        <taxon>Eukaryota</taxon>
        <taxon>Metazoa</taxon>
        <taxon>Cnidaria</taxon>
        <taxon>Anthozoa</taxon>
        <taxon>Hexacorallia</taxon>
        <taxon>Scleractinia</taxon>
        <taxon>Caryophylliina</taxon>
        <taxon>Caryophylliidae</taxon>
        <taxon>Desmophyllum</taxon>
    </lineage>
</organism>
<dbReference type="Pfam" id="PF00567">
    <property type="entry name" value="TUDOR"/>
    <property type="match status" value="1"/>
</dbReference>
<reference evidence="2" key="1">
    <citation type="submission" date="2023-01" db="EMBL/GenBank/DDBJ databases">
        <title>Genome assembly of the deep-sea coral Lophelia pertusa.</title>
        <authorList>
            <person name="Herrera S."/>
            <person name="Cordes E."/>
        </authorList>
    </citation>
    <scope>NUCLEOTIDE SEQUENCE</scope>
    <source>
        <strain evidence="2">USNM1676648</strain>
        <tissue evidence="2">Polyp</tissue>
    </source>
</reference>
<dbReference type="InterPro" id="IPR035437">
    <property type="entry name" value="SNase_OB-fold_sf"/>
</dbReference>
<dbReference type="OrthoDB" id="10069557at2759"/>
<dbReference type="AlphaFoldDB" id="A0A9W9Z4S1"/>
<keyword evidence="3" id="KW-1185">Reference proteome</keyword>
<dbReference type="SUPFAM" id="SSF63748">
    <property type="entry name" value="Tudor/PWWP/MBT"/>
    <property type="match status" value="1"/>
</dbReference>
<name>A0A9W9Z4S1_9CNID</name>
<dbReference type="InterPro" id="IPR050621">
    <property type="entry name" value="Tudor_domain_containing"/>
</dbReference>
<dbReference type="PANTHER" id="PTHR22948">
    <property type="entry name" value="TUDOR DOMAIN CONTAINING PROTEIN"/>
    <property type="match status" value="1"/>
</dbReference>
<dbReference type="PANTHER" id="PTHR22948:SF65">
    <property type="entry name" value="A-KINASE ANCHORING PROTEIN 1"/>
    <property type="match status" value="1"/>
</dbReference>
<dbReference type="Proteomes" id="UP001163046">
    <property type="component" value="Unassembled WGS sequence"/>
</dbReference>
<dbReference type="Gene3D" id="2.30.30.140">
    <property type="match status" value="1"/>
</dbReference>
<dbReference type="InterPro" id="IPR002999">
    <property type="entry name" value="Tudor"/>
</dbReference>
<evidence type="ECO:0000259" key="1">
    <source>
        <dbReference type="PROSITE" id="PS50304"/>
    </source>
</evidence>
<feature type="domain" description="Tudor" evidence="1">
    <location>
        <begin position="76"/>
        <end position="136"/>
    </location>
</feature>
<accession>A0A9W9Z4S1</accession>
<dbReference type="CDD" id="cd20407">
    <property type="entry name" value="Tudor_AKAP1"/>
    <property type="match status" value="1"/>
</dbReference>
<sequence length="205" mass="22703">MVAVAMPPPQALPFVQAMLPSVANFDVVVTSVADAGHFFVQLHNDFMQRQLQDLHQNMLQCYGQGTAPLILPLPQPIVVGSCCAAPAYTYNGWYRAQVLGPTANPDEVEVKYLDYGGYGRIAASSLRQLRADFLTLPFQAIECYLGERDPSSRRHVFNCGQCGAGRLDNEFCVDCPCYRPQNRLAVFRTLSRARAAGQSLLTENW</sequence>
<gene>
    <name evidence="2" type="primary">AKAP1_1</name>
    <name evidence="2" type="ORF">OS493_001768</name>
</gene>